<dbReference type="InterPro" id="IPR036020">
    <property type="entry name" value="WW_dom_sf"/>
</dbReference>
<evidence type="ECO:0000259" key="9">
    <source>
        <dbReference type="PROSITE" id="PS50237"/>
    </source>
</evidence>
<protein>
    <recommendedName>
        <fullName evidence="3">HECT-type E3 ubiquitin transferase</fullName>
        <ecNumber evidence="3">2.3.2.26</ecNumber>
    </recommendedName>
</protein>
<feature type="active site" description="Glycyl thioester intermediate" evidence="7">
    <location>
        <position position="637"/>
    </location>
</feature>
<comment type="pathway">
    <text evidence="2">Protein modification; protein ubiquitination.</text>
</comment>
<dbReference type="InterPro" id="IPR050409">
    <property type="entry name" value="E3_ubiq-protein_ligase"/>
</dbReference>
<dbReference type="InterPro" id="IPR002109">
    <property type="entry name" value="Glutaredoxin"/>
</dbReference>
<evidence type="ECO:0000256" key="6">
    <source>
        <dbReference type="ARBA" id="ARBA00022786"/>
    </source>
</evidence>
<evidence type="ECO:0000256" key="3">
    <source>
        <dbReference type="ARBA" id="ARBA00012485"/>
    </source>
</evidence>
<dbReference type="InterPro" id="IPR001202">
    <property type="entry name" value="WW_dom"/>
</dbReference>
<dbReference type="AlphaFoldDB" id="A0AAW2H800"/>
<keyword evidence="4" id="KW-0808">Transferase</keyword>
<evidence type="ECO:0000256" key="4">
    <source>
        <dbReference type="ARBA" id="ARBA00022679"/>
    </source>
</evidence>
<accession>A0AAW2H800</accession>
<organism evidence="10">
    <name type="scientific">Menopon gallinae</name>
    <name type="common">poultry shaft louse</name>
    <dbReference type="NCBI Taxonomy" id="328185"/>
    <lineage>
        <taxon>Eukaryota</taxon>
        <taxon>Metazoa</taxon>
        <taxon>Ecdysozoa</taxon>
        <taxon>Arthropoda</taxon>
        <taxon>Hexapoda</taxon>
        <taxon>Insecta</taxon>
        <taxon>Pterygota</taxon>
        <taxon>Neoptera</taxon>
        <taxon>Paraneoptera</taxon>
        <taxon>Psocodea</taxon>
        <taxon>Troctomorpha</taxon>
        <taxon>Phthiraptera</taxon>
        <taxon>Amblycera</taxon>
        <taxon>Menoponidae</taxon>
        <taxon>Menopon</taxon>
    </lineage>
</organism>
<dbReference type="CDD" id="cd02066">
    <property type="entry name" value="GRX_family"/>
    <property type="match status" value="1"/>
</dbReference>
<dbReference type="InterPro" id="IPR036249">
    <property type="entry name" value="Thioredoxin-like_sf"/>
</dbReference>
<evidence type="ECO:0000256" key="5">
    <source>
        <dbReference type="ARBA" id="ARBA00022737"/>
    </source>
</evidence>
<comment type="caution">
    <text evidence="10">The sequence shown here is derived from an EMBL/GenBank/DDBJ whole genome shotgun (WGS) entry which is preliminary data.</text>
</comment>
<dbReference type="PROSITE" id="PS51354">
    <property type="entry name" value="GLUTAREDOXIN_2"/>
    <property type="match status" value="1"/>
</dbReference>
<gene>
    <name evidence="10" type="ORF">PYX00_011639</name>
</gene>
<evidence type="ECO:0000256" key="7">
    <source>
        <dbReference type="PROSITE-ProRule" id="PRU00104"/>
    </source>
</evidence>
<evidence type="ECO:0000256" key="2">
    <source>
        <dbReference type="ARBA" id="ARBA00004906"/>
    </source>
</evidence>
<dbReference type="InterPro" id="IPR035983">
    <property type="entry name" value="Hect_E3_ubiquitin_ligase"/>
</dbReference>
<dbReference type="Pfam" id="PF00632">
    <property type="entry name" value="HECT"/>
    <property type="match status" value="1"/>
</dbReference>
<evidence type="ECO:0000256" key="1">
    <source>
        <dbReference type="ARBA" id="ARBA00000885"/>
    </source>
</evidence>
<dbReference type="Gene3D" id="3.90.1750.10">
    <property type="entry name" value="Hect, E3 ligase catalytic domains"/>
    <property type="match status" value="1"/>
</dbReference>
<dbReference type="Gene3D" id="3.30.2410.10">
    <property type="entry name" value="Hect, E3 ligase catalytic domain"/>
    <property type="match status" value="1"/>
</dbReference>
<feature type="domain" description="HECT" evidence="9">
    <location>
        <begin position="349"/>
        <end position="669"/>
    </location>
</feature>
<keyword evidence="5" id="KW-0677">Repeat</keyword>
<comment type="catalytic activity">
    <reaction evidence="1">
        <text>S-ubiquitinyl-[E2 ubiquitin-conjugating enzyme]-L-cysteine + [acceptor protein]-L-lysine = [E2 ubiquitin-conjugating enzyme]-L-cysteine + N(6)-ubiquitinyl-[acceptor protein]-L-lysine.</text>
        <dbReference type="EC" id="2.3.2.26"/>
    </reaction>
</comment>
<reference evidence="10" key="1">
    <citation type="journal article" date="2024" name="Gigascience">
        <title>Chromosome-level genome of the poultry shaft louse Menopon gallinae provides insight into the host-switching and adaptive evolution of parasitic lice.</title>
        <authorList>
            <person name="Xu Y."/>
            <person name="Ma L."/>
            <person name="Liu S."/>
            <person name="Liang Y."/>
            <person name="Liu Q."/>
            <person name="He Z."/>
            <person name="Tian L."/>
            <person name="Duan Y."/>
            <person name="Cai W."/>
            <person name="Li H."/>
            <person name="Song F."/>
        </authorList>
    </citation>
    <scope>NUCLEOTIDE SEQUENCE</scope>
    <source>
        <strain evidence="10">Cailab_2023a</strain>
    </source>
</reference>
<dbReference type="CDD" id="cd00201">
    <property type="entry name" value="WW"/>
    <property type="match status" value="1"/>
</dbReference>
<feature type="domain" description="WW" evidence="8">
    <location>
        <begin position="267"/>
        <end position="300"/>
    </location>
</feature>
<dbReference type="Gene3D" id="3.40.30.10">
    <property type="entry name" value="Glutaredoxin"/>
    <property type="match status" value="1"/>
</dbReference>
<dbReference type="PROSITE" id="PS01159">
    <property type="entry name" value="WW_DOMAIN_1"/>
    <property type="match status" value="1"/>
</dbReference>
<evidence type="ECO:0000313" key="10">
    <source>
        <dbReference type="EMBL" id="KAL0265922.1"/>
    </source>
</evidence>
<dbReference type="Pfam" id="PF00462">
    <property type="entry name" value="Glutaredoxin"/>
    <property type="match status" value="1"/>
</dbReference>
<dbReference type="PANTHER" id="PTHR11254:SF440">
    <property type="entry name" value="E3 UBIQUITIN-PROTEIN LIGASE NEDD-4"/>
    <property type="match status" value="1"/>
</dbReference>
<dbReference type="PANTHER" id="PTHR11254">
    <property type="entry name" value="HECT DOMAIN UBIQUITIN-PROTEIN LIGASE"/>
    <property type="match status" value="1"/>
</dbReference>
<dbReference type="PROSITE" id="PS50020">
    <property type="entry name" value="WW_DOMAIN_2"/>
    <property type="match status" value="1"/>
</dbReference>
<dbReference type="InterPro" id="IPR000569">
    <property type="entry name" value="HECT_dom"/>
</dbReference>
<dbReference type="GO" id="GO:0009966">
    <property type="term" value="P:regulation of signal transduction"/>
    <property type="evidence" value="ECO:0007669"/>
    <property type="project" value="UniProtKB-ARBA"/>
</dbReference>
<dbReference type="SUPFAM" id="SSF51045">
    <property type="entry name" value="WW domain"/>
    <property type="match status" value="1"/>
</dbReference>
<dbReference type="SUPFAM" id="SSF52833">
    <property type="entry name" value="Thioredoxin-like"/>
    <property type="match status" value="1"/>
</dbReference>
<evidence type="ECO:0000259" key="8">
    <source>
        <dbReference type="PROSITE" id="PS50020"/>
    </source>
</evidence>
<dbReference type="EMBL" id="JARGDH010000006">
    <property type="protein sequence ID" value="KAL0265922.1"/>
    <property type="molecule type" value="Genomic_DNA"/>
</dbReference>
<dbReference type="SUPFAM" id="SSF56204">
    <property type="entry name" value="Hect, E3 ligase catalytic domain"/>
    <property type="match status" value="1"/>
</dbReference>
<dbReference type="Gene3D" id="2.20.70.10">
    <property type="match status" value="1"/>
</dbReference>
<keyword evidence="6 7" id="KW-0833">Ubl conjugation pathway</keyword>
<name>A0AAW2H800_9NEOP</name>
<dbReference type="SMART" id="SM00456">
    <property type="entry name" value="WW"/>
    <property type="match status" value="1"/>
</dbReference>
<dbReference type="GO" id="GO:0061630">
    <property type="term" value="F:ubiquitin protein ligase activity"/>
    <property type="evidence" value="ECO:0007669"/>
    <property type="project" value="UniProtKB-EC"/>
</dbReference>
<dbReference type="PROSITE" id="PS50237">
    <property type="entry name" value="HECT"/>
    <property type="match status" value="1"/>
</dbReference>
<dbReference type="SMART" id="SM00119">
    <property type="entry name" value="HECTc"/>
    <property type="match status" value="1"/>
</dbReference>
<proteinExistence type="predicted"/>
<sequence>MAEQQKQDVNVDWVVKMHSNVVIGKENCGFCEKAVRLLDRNQVQYKYIDWSECRELVEKIKREQNHTTFPKVFLDGKAAQSLQGLGTCGRLCETLCKQKVLPQHAPMKVCLEEGHLRSHGFLAVFRKQQFLLEFTLPDRTHVLHLRARAGYIGYLFETNAGIVIFNARIKSRVVESAVIDLEKDGRIELRNTFFSGYISLRRLGRSMFVELENRFLIKRGMSETTFFSTKVNDMSGHAIRELYNGTTYSVDVHRDFVKLVSRETYKERLPYGWEERKIGGNKRFYIDHNNRITQWANPNVERKNFGEALEKVVDSFDSINIFSPFRNSIVLEIKRKFAIQSSYAKIIESAHILRNVEVKIKFEDEIGGDGGGLLREYFDLVSAELAQDPRLEDDNGIYDIGHFDVGGGPGGAEEHGAGDECEHTNRAPNRDFLFYLGVILGLSIRNSSPLKIVFSLCFFENLLKREYSLRKVQDVAYQSSLLQVLRGKEDFSEALGADLSTERKRQRYVQDTLYQRYFLSKKEQYEVIYRGFYSIAPHNLSSICTSYMLSALAAGPRCVNVQDLQACTVYINCHADTKEVVFLWRILGEGGPACVHMFLRFSTGSATVPTGQMLNNRFRLTIEQQCSRNMLFRSSTCISRLWIGTYDTIDDMARIFDTCMNETEGFHVV</sequence>
<dbReference type="EC" id="2.3.2.26" evidence="3"/>